<comment type="caution">
    <text evidence="1">The sequence shown here is derived from an EMBL/GenBank/DDBJ whole genome shotgun (WGS) entry which is preliminary data.</text>
</comment>
<proteinExistence type="predicted"/>
<accession>A0A124DY36</accession>
<evidence type="ECO:0000313" key="2">
    <source>
        <dbReference type="Proteomes" id="UP000069697"/>
    </source>
</evidence>
<sequence length="70" mass="7739">MNRNLENFFYSLLLKQHANLDSKALKIGAVILSAGIYAASLDCLNHGSPPAEQYIEKALPFLVTKTKSFI</sequence>
<evidence type="ECO:0000313" key="1">
    <source>
        <dbReference type="EMBL" id="GAS82968.1"/>
    </source>
</evidence>
<organism evidence="1 2">
    <name type="scientific">Paenibacillus amylolyticus</name>
    <dbReference type="NCBI Taxonomy" id="1451"/>
    <lineage>
        <taxon>Bacteria</taxon>
        <taxon>Bacillati</taxon>
        <taxon>Bacillota</taxon>
        <taxon>Bacilli</taxon>
        <taxon>Bacillales</taxon>
        <taxon>Paenibacillaceae</taxon>
        <taxon>Paenibacillus</taxon>
    </lineage>
</organism>
<reference evidence="2" key="2">
    <citation type="submission" date="2016-01" db="EMBL/GenBank/DDBJ databases">
        <title>Draft Genome Sequence of Paenibacillus amylolyticus Heshi-A3 that Was Isolated from Fermented Rice Bran with Aging Salted Mackerel, Which Was Named Heshiko as Traditional Fermented Seafood in Japan.</title>
        <authorList>
            <person name="Akuzawa S."/>
            <person name="Nakagawa J."/>
            <person name="Kanekatsu T."/>
            <person name="Kubota E."/>
            <person name="Ohtake R."/>
            <person name="Suzuki T."/>
            <person name="Kanesaki Y."/>
        </authorList>
    </citation>
    <scope>NUCLEOTIDE SEQUENCE [LARGE SCALE GENOMIC DNA]</scope>
    <source>
        <strain evidence="2">Heshi-A3</strain>
    </source>
</reference>
<dbReference type="RefSeq" id="WP_167350890.1">
    <property type="nucleotide sequence ID" value="NZ_BCNV01000001.1"/>
</dbReference>
<dbReference type="AlphaFoldDB" id="A0A124DY36"/>
<gene>
    <name evidence="1" type="ORF">PAHA3_3042</name>
</gene>
<protein>
    <submittedName>
        <fullName evidence="1">Uncharacterized protein</fullName>
    </submittedName>
</protein>
<dbReference type="EMBL" id="BCNV01000001">
    <property type="protein sequence ID" value="GAS82968.1"/>
    <property type="molecule type" value="Genomic_DNA"/>
</dbReference>
<dbReference type="Proteomes" id="UP000069697">
    <property type="component" value="Unassembled WGS sequence"/>
</dbReference>
<reference evidence="1 2" key="1">
    <citation type="journal article" date="2016" name="Genome Announc.">
        <title>Draft Genome Sequence of Paenibacillus amylolyticus Heshi-A3, Isolated from Fermented Rice Bran in a Japanese Fermented Seafood Dish.</title>
        <authorList>
            <person name="Akuzawa S."/>
            <person name="Nagaoka J."/>
            <person name="Kanekatsu M."/>
            <person name="Kubota E."/>
            <person name="Ohtake R."/>
            <person name="Suzuki T."/>
            <person name="Kanesaki Y."/>
        </authorList>
    </citation>
    <scope>NUCLEOTIDE SEQUENCE [LARGE SCALE GENOMIC DNA]</scope>
    <source>
        <strain evidence="1 2">Heshi-A3</strain>
    </source>
</reference>
<name>A0A124DY36_PAEAM</name>